<organism evidence="2 3">
    <name type="scientific">Daphnia pulex</name>
    <name type="common">Water flea</name>
    <dbReference type="NCBI Taxonomy" id="6669"/>
    <lineage>
        <taxon>Eukaryota</taxon>
        <taxon>Metazoa</taxon>
        <taxon>Ecdysozoa</taxon>
        <taxon>Arthropoda</taxon>
        <taxon>Crustacea</taxon>
        <taxon>Branchiopoda</taxon>
        <taxon>Diplostraca</taxon>
        <taxon>Cladocera</taxon>
        <taxon>Anomopoda</taxon>
        <taxon>Daphniidae</taxon>
        <taxon>Daphnia</taxon>
    </lineage>
</organism>
<dbReference type="HOGENOM" id="CLU_2576275_0_0_1"/>
<protein>
    <submittedName>
        <fullName evidence="2">Uncharacterized protein</fullName>
    </submittedName>
</protein>
<evidence type="ECO:0000313" key="3">
    <source>
        <dbReference type="Proteomes" id="UP000000305"/>
    </source>
</evidence>
<evidence type="ECO:0000313" key="2">
    <source>
        <dbReference type="EMBL" id="EFX75582.1"/>
    </source>
</evidence>
<feature type="transmembrane region" description="Helical" evidence="1">
    <location>
        <begin position="16"/>
        <end position="35"/>
    </location>
</feature>
<proteinExistence type="predicted"/>
<dbReference type="InParanoid" id="E9GYD3"/>
<name>E9GYD3_DAPPU</name>
<reference evidence="2 3" key="1">
    <citation type="journal article" date="2011" name="Science">
        <title>The ecoresponsive genome of Daphnia pulex.</title>
        <authorList>
            <person name="Colbourne J.K."/>
            <person name="Pfrender M.E."/>
            <person name="Gilbert D."/>
            <person name="Thomas W.K."/>
            <person name="Tucker A."/>
            <person name="Oakley T.H."/>
            <person name="Tokishita S."/>
            <person name="Aerts A."/>
            <person name="Arnold G.J."/>
            <person name="Basu M.K."/>
            <person name="Bauer D.J."/>
            <person name="Caceres C.E."/>
            <person name="Carmel L."/>
            <person name="Casola C."/>
            <person name="Choi J.H."/>
            <person name="Detter J.C."/>
            <person name="Dong Q."/>
            <person name="Dusheyko S."/>
            <person name="Eads B.D."/>
            <person name="Frohlich T."/>
            <person name="Geiler-Samerotte K.A."/>
            <person name="Gerlach D."/>
            <person name="Hatcher P."/>
            <person name="Jogdeo S."/>
            <person name="Krijgsveld J."/>
            <person name="Kriventseva E.V."/>
            <person name="Kultz D."/>
            <person name="Laforsch C."/>
            <person name="Lindquist E."/>
            <person name="Lopez J."/>
            <person name="Manak J.R."/>
            <person name="Muller J."/>
            <person name="Pangilinan J."/>
            <person name="Patwardhan R.P."/>
            <person name="Pitluck S."/>
            <person name="Pritham E.J."/>
            <person name="Rechtsteiner A."/>
            <person name="Rho M."/>
            <person name="Rogozin I.B."/>
            <person name="Sakarya O."/>
            <person name="Salamov A."/>
            <person name="Schaack S."/>
            <person name="Shapiro H."/>
            <person name="Shiga Y."/>
            <person name="Skalitzky C."/>
            <person name="Smith Z."/>
            <person name="Souvorov A."/>
            <person name="Sung W."/>
            <person name="Tang Z."/>
            <person name="Tsuchiya D."/>
            <person name="Tu H."/>
            <person name="Vos H."/>
            <person name="Wang M."/>
            <person name="Wolf Y.I."/>
            <person name="Yamagata H."/>
            <person name="Yamada T."/>
            <person name="Ye Y."/>
            <person name="Shaw J.R."/>
            <person name="Andrews J."/>
            <person name="Crease T.J."/>
            <person name="Tang H."/>
            <person name="Lucas S.M."/>
            <person name="Robertson H.M."/>
            <person name="Bork P."/>
            <person name="Koonin E.V."/>
            <person name="Zdobnov E.M."/>
            <person name="Grigoriev I.V."/>
            <person name="Lynch M."/>
            <person name="Boore J.L."/>
        </authorList>
    </citation>
    <scope>NUCLEOTIDE SEQUENCE [LARGE SCALE GENOMIC DNA]</scope>
</reference>
<keyword evidence="3" id="KW-1185">Reference proteome</keyword>
<dbReference type="KEGG" id="dpx:DAPPUDRAFT_306705"/>
<dbReference type="Proteomes" id="UP000000305">
    <property type="component" value="Unassembled WGS sequence"/>
</dbReference>
<gene>
    <name evidence="2" type="ORF">DAPPUDRAFT_306705</name>
</gene>
<evidence type="ECO:0000256" key="1">
    <source>
        <dbReference type="SAM" id="Phobius"/>
    </source>
</evidence>
<keyword evidence="1" id="KW-0472">Membrane</keyword>
<dbReference type="EMBL" id="GL732574">
    <property type="protein sequence ID" value="EFX75582.1"/>
    <property type="molecule type" value="Genomic_DNA"/>
</dbReference>
<keyword evidence="1" id="KW-0812">Transmembrane</keyword>
<dbReference type="AlphaFoldDB" id="E9GYD3"/>
<sequence>MWSRMFKSLHLFHFDVLSYDVIVQFSVFSLCLIFLSSKPEAQIIKPTVPVFYGRSSHTHSKESHIIFVAENCRTVDIFKIC</sequence>
<accession>E9GYD3</accession>
<keyword evidence="1" id="KW-1133">Transmembrane helix</keyword>